<organism evidence="1">
    <name type="scientific">Rhizophora mucronata</name>
    <name type="common">Asiatic mangrove</name>
    <dbReference type="NCBI Taxonomy" id="61149"/>
    <lineage>
        <taxon>Eukaryota</taxon>
        <taxon>Viridiplantae</taxon>
        <taxon>Streptophyta</taxon>
        <taxon>Embryophyta</taxon>
        <taxon>Tracheophyta</taxon>
        <taxon>Spermatophyta</taxon>
        <taxon>Magnoliopsida</taxon>
        <taxon>eudicotyledons</taxon>
        <taxon>Gunneridae</taxon>
        <taxon>Pentapetalae</taxon>
        <taxon>rosids</taxon>
        <taxon>fabids</taxon>
        <taxon>Malpighiales</taxon>
        <taxon>Rhizophoraceae</taxon>
        <taxon>Rhizophora</taxon>
    </lineage>
</organism>
<accession>A0A2P2NTD7</accession>
<reference evidence="1" key="1">
    <citation type="submission" date="2018-02" db="EMBL/GenBank/DDBJ databases">
        <title>Rhizophora mucronata_Transcriptome.</title>
        <authorList>
            <person name="Meera S.P."/>
            <person name="Sreeshan A."/>
            <person name="Augustine A."/>
        </authorList>
    </citation>
    <scope>NUCLEOTIDE SEQUENCE</scope>
    <source>
        <tissue evidence="1">Leaf</tissue>
    </source>
</reference>
<dbReference type="AlphaFoldDB" id="A0A2P2NTD7"/>
<sequence>MKLHYFVHYHSIDGKITRMKFLG</sequence>
<proteinExistence type="predicted"/>
<evidence type="ECO:0000313" key="1">
    <source>
        <dbReference type="EMBL" id="MBX45759.1"/>
    </source>
</evidence>
<name>A0A2P2NTD7_RHIMU</name>
<dbReference type="EMBL" id="GGEC01065275">
    <property type="protein sequence ID" value="MBX45759.1"/>
    <property type="molecule type" value="Transcribed_RNA"/>
</dbReference>
<protein>
    <submittedName>
        <fullName evidence="1">Uncharacterized protein</fullName>
    </submittedName>
</protein>